<name>A0A0A9FKL1_ARUDO</name>
<reference evidence="1" key="1">
    <citation type="submission" date="2014-09" db="EMBL/GenBank/DDBJ databases">
        <authorList>
            <person name="Magalhaes I.L.F."/>
            <person name="Oliveira U."/>
            <person name="Santos F.R."/>
            <person name="Vidigal T.H.D.A."/>
            <person name="Brescovit A.D."/>
            <person name="Santos A.J."/>
        </authorList>
    </citation>
    <scope>NUCLEOTIDE SEQUENCE</scope>
    <source>
        <tissue evidence="1">Shoot tissue taken approximately 20 cm above the soil surface</tissue>
    </source>
</reference>
<dbReference type="EMBL" id="GBRH01187265">
    <property type="protein sequence ID" value="JAE10631.1"/>
    <property type="molecule type" value="Transcribed_RNA"/>
</dbReference>
<protein>
    <submittedName>
        <fullName evidence="1">Uncharacterized protein</fullName>
    </submittedName>
</protein>
<accession>A0A0A9FKL1</accession>
<sequence length="80" mass="9266">MRCASTSAWMASAWSRAAWYAPKPASGRRSTALRRGRRRSSSDGWRLWMQVCKPRKILLSELIPQGIHKCFSVREESERK</sequence>
<evidence type="ECO:0000313" key="1">
    <source>
        <dbReference type="EMBL" id="JAE10631.1"/>
    </source>
</evidence>
<proteinExistence type="predicted"/>
<organism evidence="1">
    <name type="scientific">Arundo donax</name>
    <name type="common">Giant reed</name>
    <name type="synonym">Donax arundinaceus</name>
    <dbReference type="NCBI Taxonomy" id="35708"/>
    <lineage>
        <taxon>Eukaryota</taxon>
        <taxon>Viridiplantae</taxon>
        <taxon>Streptophyta</taxon>
        <taxon>Embryophyta</taxon>
        <taxon>Tracheophyta</taxon>
        <taxon>Spermatophyta</taxon>
        <taxon>Magnoliopsida</taxon>
        <taxon>Liliopsida</taxon>
        <taxon>Poales</taxon>
        <taxon>Poaceae</taxon>
        <taxon>PACMAD clade</taxon>
        <taxon>Arundinoideae</taxon>
        <taxon>Arundineae</taxon>
        <taxon>Arundo</taxon>
    </lineage>
</organism>
<dbReference type="AlphaFoldDB" id="A0A0A9FKL1"/>
<reference evidence="1" key="2">
    <citation type="journal article" date="2015" name="Data Brief">
        <title>Shoot transcriptome of the giant reed, Arundo donax.</title>
        <authorList>
            <person name="Barrero R.A."/>
            <person name="Guerrero F.D."/>
            <person name="Moolhuijzen P."/>
            <person name="Goolsby J.A."/>
            <person name="Tidwell J."/>
            <person name="Bellgard S.E."/>
            <person name="Bellgard M.I."/>
        </authorList>
    </citation>
    <scope>NUCLEOTIDE SEQUENCE</scope>
    <source>
        <tissue evidence="1">Shoot tissue taken approximately 20 cm above the soil surface</tissue>
    </source>
</reference>